<evidence type="ECO:0000256" key="1">
    <source>
        <dbReference type="ARBA" id="ARBA00004308"/>
    </source>
</evidence>
<keyword evidence="7" id="KW-1185">Reference proteome</keyword>
<evidence type="ECO:0000256" key="3">
    <source>
        <dbReference type="ARBA" id="ARBA00022448"/>
    </source>
</evidence>
<reference evidence="8" key="1">
    <citation type="submission" date="2022-11" db="UniProtKB">
        <authorList>
            <consortium name="WormBaseParasite"/>
        </authorList>
    </citation>
    <scope>IDENTIFICATION</scope>
</reference>
<dbReference type="GO" id="GO:0016182">
    <property type="term" value="P:synaptic vesicle budding from endosome"/>
    <property type="evidence" value="ECO:0007669"/>
    <property type="project" value="TreeGrafter"/>
</dbReference>
<dbReference type="PANTHER" id="PTHR22781">
    <property type="entry name" value="DELTA ADAPTIN-RELATED"/>
    <property type="match status" value="1"/>
</dbReference>
<dbReference type="GO" id="GO:0006896">
    <property type="term" value="P:Golgi to vacuole transport"/>
    <property type="evidence" value="ECO:0007669"/>
    <property type="project" value="TreeGrafter"/>
</dbReference>
<dbReference type="GO" id="GO:0030123">
    <property type="term" value="C:AP-3 adaptor complex"/>
    <property type="evidence" value="ECO:0007669"/>
    <property type="project" value="InterPro"/>
</dbReference>
<sequence>MQIQNLVPDGTLRKVRNNIDRLFDKNLADLIRGIRNNKENESRYIGACIEDIKSELRQDSNFVKANAIEKLAYFPSYKPRSFSMNPTSFPESVFLRHLFIAGISDREIRILA</sequence>
<name>A0A914LP62_MELIC</name>
<evidence type="ECO:0000256" key="6">
    <source>
        <dbReference type="ARBA" id="ARBA00023136"/>
    </source>
</evidence>
<dbReference type="AlphaFoldDB" id="A0A914LP62"/>
<comment type="similarity">
    <text evidence="2">Belongs to the adaptor complexes large subunit family.</text>
</comment>
<dbReference type="GO" id="GO:0010008">
    <property type="term" value="C:endosome membrane"/>
    <property type="evidence" value="ECO:0007669"/>
    <property type="project" value="TreeGrafter"/>
</dbReference>
<evidence type="ECO:0000256" key="4">
    <source>
        <dbReference type="ARBA" id="ARBA00022737"/>
    </source>
</evidence>
<dbReference type="GO" id="GO:0098830">
    <property type="term" value="C:presynaptic endosome"/>
    <property type="evidence" value="ECO:0007669"/>
    <property type="project" value="TreeGrafter"/>
</dbReference>
<dbReference type="PANTHER" id="PTHR22781:SF12">
    <property type="entry name" value="AP-3 COMPLEX SUBUNIT DELTA-1"/>
    <property type="match status" value="1"/>
</dbReference>
<dbReference type="GO" id="GO:0006623">
    <property type="term" value="P:protein targeting to vacuole"/>
    <property type="evidence" value="ECO:0007669"/>
    <property type="project" value="TreeGrafter"/>
</dbReference>
<keyword evidence="5" id="KW-0653">Protein transport</keyword>
<protein>
    <submittedName>
        <fullName evidence="8">Uncharacterized protein</fullName>
    </submittedName>
</protein>
<evidence type="ECO:0000256" key="5">
    <source>
        <dbReference type="ARBA" id="ARBA00022927"/>
    </source>
</evidence>
<dbReference type="GO" id="GO:0048499">
    <property type="term" value="P:synaptic vesicle membrane organization"/>
    <property type="evidence" value="ECO:0007669"/>
    <property type="project" value="TreeGrafter"/>
</dbReference>
<dbReference type="WBParaSite" id="Minc3s00665g15817">
    <property type="protein sequence ID" value="Minc3s00665g15817"/>
    <property type="gene ID" value="Minc3s00665g15817"/>
</dbReference>
<evidence type="ECO:0000256" key="2">
    <source>
        <dbReference type="ARBA" id="ARBA00006613"/>
    </source>
</evidence>
<keyword evidence="3" id="KW-0813">Transport</keyword>
<evidence type="ECO:0000313" key="8">
    <source>
        <dbReference type="WBParaSite" id="Minc3s00665g15817"/>
    </source>
</evidence>
<dbReference type="InterPro" id="IPR017105">
    <property type="entry name" value="AP3_complex_dsu"/>
</dbReference>
<dbReference type="Proteomes" id="UP000887563">
    <property type="component" value="Unplaced"/>
</dbReference>
<dbReference type="GO" id="GO:0043195">
    <property type="term" value="C:terminal bouton"/>
    <property type="evidence" value="ECO:0007669"/>
    <property type="project" value="TreeGrafter"/>
</dbReference>
<dbReference type="Gene3D" id="1.25.10.10">
    <property type="entry name" value="Leucine-rich Repeat Variant"/>
    <property type="match status" value="1"/>
</dbReference>
<proteinExistence type="inferred from homology"/>
<dbReference type="GO" id="GO:0048490">
    <property type="term" value="P:anterograde synaptic vesicle transport"/>
    <property type="evidence" value="ECO:0007669"/>
    <property type="project" value="TreeGrafter"/>
</dbReference>
<keyword evidence="6" id="KW-0472">Membrane</keyword>
<organism evidence="7 8">
    <name type="scientific">Meloidogyne incognita</name>
    <name type="common">Southern root-knot nematode worm</name>
    <name type="synonym">Oxyuris incognita</name>
    <dbReference type="NCBI Taxonomy" id="6306"/>
    <lineage>
        <taxon>Eukaryota</taxon>
        <taxon>Metazoa</taxon>
        <taxon>Ecdysozoa</taxon>
        <taxon>Nematoda</taxon>
        <taxon>Chromadorea</taxon>
        <taxon>Rhabditida</taxon>
        <taxon>Tylenchina</taxon>
        <taxon>Tylenchomorpha</taxon>
        <taxon>Tylenchoidea</taxon>
        <taxon>Meloidogynidae</taxon>
        <taxon>Meloidogyninae</taxon>
        <taxon>Meloidogyne</taxon>
        <taxon>Meloidogyne incognita group</taxon>
    </lineage>
</organism>
<dbReference type="InterPro" id="IPR011989">
    <property type="entry name" value="ARM-like"/>
</dbReference>
<keyword evidence="4" id="KW-0677">Repeat</keyword>
<dbReference type="GO" id="GO:1904115">
    <property type="term" value="C:axon cytoplasm"/>
    <property type="evidence" value="ECO:0007669"/>
    <property type="project" value="GOC"/>
</dbReference>
<accession>A0A914LP62</accession>
<comment type="subcellular location">
    <subcellularLocation>
        <location evidence="1">Endomembrane system</location>
    </subcellularLocation>
</comment>
<dbReference type="GO" id="GO:0098943">
    <property type="term" value="P:neurotransmitter receptor transport, postsynaptic endosome to lysosome"/>
    <property type="evidence" value="ECO:0007669"/>
    <property type="project" value="TreeGrafter"/>
</dbReference>
<evidence type="ECO:0000313" key="7">
    <source>
        <dbReference type="Proteomes" id="UP000887563"/>
    </source>
</evidence>